<feature type="transmembrane region" description="Helical" evidence="1">
    <location>
        <begin position="60"/>
        <end position="82"/>
    </location>
</feature>
<evidence type="ECO:0000256" key="1">
    <source>
        <dbReference type="SAM" id="Phobius"/>
    </source>
</evidence>
<keyword evidence="1" id="KW-0812">Transmembrane</keyword>
<name>A0A5C3LTD0_9AGAR</name>
<dbReference type="Proteomes" id="UP000308652">
    <property type="component" value="Unassembled WGS sequence"/>
</dbReference>
<gene>
    <name evidence="2" type="ORF">BDQ12DRAFT_737635</name>
</gene>
<proteinExistence type="predicted"/>
<evidence type="ECO:0000313" key="2">
    <source>
        <dbReference type="EMBL" id="TFK35346.1"/>
    </source>
</evidence>
<keyword evidence="3" id="KW-1185">Reference proteome</keyword>
<dbReference type="EMBL" id="ML213622">
    <property type="protein sequence ID" value="TFK35346.1"/>
    <property type="molecule type" value="Genomic_DNA"/>
</dbReference>
<protein>
    <submittedName>
        <fullName evidence="2">Uncharacterized protein</fullName>
    </submittedName>
</protein>
<dbReference type="AlphaFoldDB" id="A0A5C3LTD0"/>
<sequence length="171" mass="17907">MRIPARAKSAAASGSTTTSKLGGTIGIAVSSGAATISAFFRPILFKMTKGMRVVNDDSAGLVWVYVFLKFTLGLINVGTLVVQISVGVECDVLYVLGIRLASASTAKFPAPATMTMPYTSTTNFSALRTPTFTILSSSLPTTSSRFRPSHPQIGVNDLSYSGGLALFSISL</sequence>
<feature type="transmembrane region" description="Helical" evidence="1">
    <location>
        <begin position="21"/>
        <end position="40"/>
    </location>
</feature>
<keyword evidence="1" id="KW-1133">Transmembrane helix</keyword>
<organism evidence="2 3">
    <name type="scientific">Crucibulum laeve</name>
    <dbReference type="NCBI Taxonomy" id="68775"/>
    <lineage>
        <taxon>Eukaryota</taxon>
        <taxon>Fungi</taxon>
        <taxon>Dikarya</taxon>
        <taxon>Basidiomycota</taxon>
        <taxon>Agaricomycotina</taxon>
        <taxon>Agaricomycetes</taxon>
        <taxon>Agaricomycetidae</taxon>
        <taxon>Agaricales</taxon>
        <taxon>Agaricineae</taxon>
        <taxon>Nidulariaceae</taxon>
        <taxon>Crucibulum</taxon>
    </lineage>
</organism>
<keyword evidence="1" id="KW-0472">Membrane</keyword>
<evidence type="ECO:0000313" key="3">
    <source>
        <dbReference type="Proteomes" id="UP000308652"/>
    </source>
</evidence>
<accession>A0A5C3LTD0</accession>
<reference evidence="2 3" key="1">
    <citation type="journal article" date="2019" name="Nat. Ecol. Evol.">
        <title>Megaphylogeny resolves global patterns of mushroom evolution.</title>
        <authorList>
            <person name="Varga T."/>
            <person name="Krizsan K."/>
            <person name="Foldi C."/>
            <person name="Dima B."/>
            <person name="Sanchez-Garcia M."/>
            <person name="Sanchez-Ramirez S."/>
            <person name="Szollosi G.J."/>
            <person name="Szarkandi J.G."/>
            <person name="Papp V."/>
            <person name="Albert L."/>
            <person name="Andreopoulos W."/>
            <person name="Angelini C."/>
            <person name="Antonin V."/>
            <person name="Barry K.W."/>
            <person name="Bougher N.L."/>
            <person name="Buchanan P."/>
            <person name="Buyck B."/>
            <person name="Bense V."/>
            <person name="Catcheside P."/>
            <person name="Chovatia M."/>
            <person name="Cooper J."/>
            <person name="Damon W."/>
            <person name="Desjardin D."/>
            <person name="Finy P."/>
            <person name="Geml J."/>
            <person name="Haridas S."/>
            <person name="Hughes K."/>
            <person name="Justo A."/>
            <person name="Karasinski D."/>
            <person name="Kautmanova I."/>
            <person name="Kiss B."/>
            <person name="Kocsube S."/>
            <person name="Kotiranta H."/>
            <person name="LaButti K.M."/>
            <person name="Lechner B.E."/>
            <person name="Liimatainen K."/>
            <person name="Lipzen A."/>
            <person name="Lukacs Z."/>
            <person name="Mihaltcheva S."/>
            <person name="Morgado L.N."/>
            <person name="Niskanen T."/>
            <person name="Noordeloos M.E."/>
            <person name="Ohm R.A."/>
            <person name="Ortiz-Santana B."/>
            <person name="Ovrebo C."/>
            <person name="Racz N."/>
            <person name="Riley R."/>
            <person name="Savchenko A."/>
            <person name="Shiryaev A."/>
            <person name="Soop K."/>
            <person name="Spirin V."/>
            <person name="Szebenyi C."/>
            <person name="Tomsovsky M."/>
            <person name="Tulloss R.E."/>
            <person name="Uehling J."/>
            <person name="Grigoriev I.V."/>
            <person name="Vagvolgyi C."/>
            <person name="Papp T."/>
            <person name="Martin F.M."/>
            <person name="Miettinen O."/>
            <person name="Hibbett D.S."/>
            <person name="Nagy L.G."/>
        </authorList>
    </citation>
    <scope>NUCLEOTIDE SEQUENCE [LARGE SCALE GENOMIC DNA]</scope>
    <source>
        <strain evidence="2 3">CBS 166.37</strain>
    </source>
</reference>